<feature type="region of interest" description="Disordered" evidence="1">
    <location>
        <begin position="121"/>
        <end position="143"/>
    </location>
</feature>
<accession>A0ABP0ZAH2</accession>
<evidence type="ECO:0000313" key="4">
    <source>
        <dbReference type="Proteomes" id="UP001642487"/>
    </source>
</evidence>
<dbReference type="Pfam" id="PF12874">
    <property type="entry name" value="zf-met"/>
    <property type="match status" value="2"/>
</dbReference>
<dbReference type="Proteomes" id="UP001642487">
    <property type="component" value="Chromosome 9"/>
</dbReference>
<reference evidence="3 4" key="1">
    <citation type="submission" date="2024-03" db="EMBL/GenBank/DDBJ databases">
        <authorList>
            <person name="Gkanogiannis A."/>
            <person name="Becerra Lopez-Lavalle L."/>
        </authorList>
    </citation>
    <scope>NUCLEOTIDE SEQUENCE [LARGE SCALE GENOMIC DNA]</scope>
</reference>
<feature type="compositionally biased region" description="Basic and acidic residues" evidence="1">
    <location>
        <begin position="129"/>
        <end position="143"/>
    </location>
</feature>
<feature type="domain" description="U1-type" evidence="2">
    <location>
        <begin position="250"/>
        <end position="284"/>
    </location>
</feature>
<organism evidence="3 4">
    <name type="scientific">Citrullus colocynthis</name>
    <name type="common">colocynth</name>
    <dbReference type="NCBI Taxonomy" id="252529"/>
    <lineage>
        <taxon>Eukaryota</taxon>
        <taxon>Viridiplantae</taxon>
        <taxon>Streptophyta</taxon>
        <taxon>Embryophyta</taxon>
        <taxon>Tracheophyta</taxon>
        <taxon>Spermatophyta</taxon>
        <taxon>Magnoliopsida</taxon>
        <taxon>eudicotyledons</taxon>
        <taxon>Gunneridae</taxon>
        <taxon>Pentapetalae</taxon>
        <taxon>rosids</taxon>
        <taxon>fabids</taxon>
        <taxon>Cucurbitales</taxon>
        <taxon>Cucurbitaceae</taxon>
        <taxon>Benincaseae</taxon>
        <taxon>Citrullus</taxon>
    </lineage>
</organism>
<gene>
    <name evidence="3" type="ORF">CITCOLO1_LOCUS22224</name>
</gene>
<dbReference type="SUPFAM" id="SSF57667">
    <property type="entry name" value="beta-beta-alpha zinc fingers"/>
    <property type="match status" value="2"/>
</dbReference>
<dbReference type="PANTHER" id="PTHR47487:SF8">
    <property type="entry name" value="OS08G0270900 PROTEIN"/>
    <property type="match status" value="1"/>
</dbReference>
<dbReference type="InterPro" id="IPR036236">
    <property type="entry name" value="Znf_C2H2_sf"/>
</dbReference>
<protein>
    <recommendedName>
        <fullName evidence="2">U1-type domain-containing protein</fullName>
    </recommendedName>
</protein>
<dbReference type="SMART" id="SM00451">
    <property type="entry name" value="ZnF_U1"/>
    <property type="match status" value="2"/>
</dbReference>
<sequence>MDFRFRATDNKSPPATAAASSSSRSSDHPLQDHSLNAELLKQRIKEEMMIREMASRRMLEAEIRRELILEQELAKRRVEGLSFDEQFSVRLLDRIRMNHIVDPSSRDLLAVPGSSSWLNSLPVRPFSKPQKEEPKPVDDEKNKFIFLPRPDRTKFKGKKKAEGEAEAAKAAEVDNDQTIPTPWMSSKKLANEEFVCKLCKIKATSEISFNAHLKGKKHMAKVRRGLETQEPSQAGDEKEKLDHPAIENKRLKFWCKVCKIGTPCMAIMASHNNGKKHKARLLTLSQHSKLEDQKDEPLLKVHFLSLQLPTIAYIIGVLRTPIQPVN</sequence>
<dbReference type="InterPro" id="IPR003604">
    <property type="entry name" value="Matrin/U1-like-C_Znf_C2H2"/>
</dbReference>
<dbReference type="PANTHER" id="PTHR47487">
    <property type="entry name" value="OS06G0651300 PROTEIN-RELATED"/>
    <property type="match status" value="1"/>
</dbReference>
<feature type="region of interest" description="Disordered" evidence="1">
    <location>
        <begin position="1"/>
        <end position="33"/>
    </location>
</feature>
<dbReference type="InterPro" id="IPR013087">
    <property type="entry name" value="Znf_C2H2_type"/>
</dbReference>
<dbReference type="Gene3D" id="3.30.160.60">
    <property type="entry name" value="Classic Zinc Finger"/>
    <property type="match status" value="2"/>
</dbReference>
<name>A0ABP0ZAH2_9ROSI</name>
<evidence type="ECO:0000259" key="2">
    <source>
        <dbReference type="SMART" id="SM00451"/>
    </source>
</evidence>
<dbReference type="EMBL" id="OZ021743">
    <property type="protein sequence ID" value="CAK9329746.1"/>
    <property type="molecule type" value="Genomic_DNA"/>
</dbReference>
<feature type="compositionally biased region" description="Low complexity" evidence="1">
    <location>
        <begin position="12"/>
        <end position="24"/>
    </location>
</feature>
<keyword evidence="4" id="KW-1185">Reference proteome</keyword>
<proteinExistence type="predicted"/>
<evidence type="ECO:0000256" key="1">
    <source>
        <dbReference type="SAM" id="MobiDB-lite"/>
    </source>
</evidence>
<feature type="domain" description="U1-type" evidence="2">
    <location>
        <begin position="191"/>
        <end position="225"/>
    </location>
</feature>
<evidence type="ECO:0000313" key="3">
    <source>
        <dbReference type="EMBL" id="CAK9329746.1"/>
    </source>
</evidence>